<feature type="compositionally biased region" description="Low complexity" evidence="1">
    <location>
        <begin position="25"/>
        <end position="40"/>
    </location>
</feature>
<evidence type="ECO:0000256" key="1">
    <source>
        <dbReference type="SAM" id="MobiDB-lite"/>
    </source>
</evidence>
<accession>A0A2I0HRY2</accession>
<dbReference type="AlphaFoldDB" id="A0A2I0HRY2"/>
<reference evidence="2 3" key="1">
    <citation type="submission" date="2017-11" db="EMBL/GenBank/DDBJ databases">
        <title>De-novo sequencing of pomegranate (Punica granatum L.) genome.</title>
        <authorList>
            <person name="Akparov Z."/>
            <person name="Amiraslanov A."/>
            <person name="Hajiyeva S."/>
            <person name="Abbasov M."/>
            <person name="Kaur K."/>
            <person name="Hamwieh A."/>
            <person name="Solovyev V."/>
            <person name="Salamov A."/>
            <person name="Braich B."/>
            <person name="Kosarev P."/>
            <person name="Mahmoud A."/>
            <person name="Hajiyev E."/>
            <person name="Babayeva S."/>
            <person name="Izzatullayeva V."/>
            <person name="Mammadov A."/>
            <person name="Mammadov A."/>
            <person name="Sharifova S."/>
            <person name="Ojaghi J."/>
            <person name="Eynullazada K."/>
            <person name="Bayramov B."/>
            <person name="Abdulazimova A."/>
            <person name="Shahmuradov I."/>
        </authorList>
    </citation>
    <scope>NUCLEOTIDE SEQUENCE [LARGE SCALE GENOMIC DNA]</scope>
    <source>
        <strain evidence="3">cv. AG2017</strain>
        <tissue evidence="2">Leaf</tissue>
    </source>
</reference>
<proteinExistence type="predicted"/>
<keyword evidence="3" id="KW-1185">Reference proteome</keyword>
<name>A0A2I0HRY2_PUNGR</name>
<evidence type="ECO:0000313" key="2">
    <source>
        <dbReference type="EMBL" id="PKI34474.1"/>
    </source>
</evidence>
<protein>
    <submittedName>
        <fullName evidence="2">Uncharacterized protein</fullName>
    </submittedName>
</protein>
<feature type="region of interest" description="Disordered" evidence="1">
    <location>
        <begin position="1"/>
        <end position="63"/>
    </location>
</feature>
<dbReference type="Proteomes" id="UP000233551">
    <property type="component" value="Unassembled WGS sequence"/>
</dbReference>
<organism evidence="2 3">
    <name type="scientific">Punica granatum</name>
    <name type="common">Pomegranate</name>
    <dbReference type="NCBI Taxonomy" id="22663"/>
    <lineage>
        <taxon>Eukaryota</taxon>
        <taxon>Viridiplantae</taxon>
        <taxon>Streptophyta</taxon>
        <taxon>Embryophyta</taxon>
        <taxon>Tracheophyta</taxon>
        <taxon>Spermatophyta</taxon>
        <taxon>Magnoliopsida</taxon>
        <taxon>eudicotyledons</taxon>
        <taxon>Gunneridae</taxon>
        <taxon>Pentapetalae</taxon>
        <taxon>rosids</taxon>
        <taxon>malvids</taxon>
        <taxon>Myrtales</taxon>
        <taxon>Lythraceae</taxon>
        <taxon>Punica</taxon>
    </lineage>
</organism>
<dbReference type="EMBL" id="PGOL01005889">
    <property type="protein sequence ID" value="PKI34474.1"/>
    <property type="molecule type" value="Genomic_DNA"/>
</dbReference>
<gene>
    <name evidence="2" type="ORF">CRG98_045134</name>
</gene>
<evidence type="ECO:0000313" key="3">
    <source>
        <dbReference type="Proteomes" id="UP000233551"/>
    </source>
</evidence>
<sequence length="169" mass="18655">MSKGIEGNNEGSTKRDSRSPSSPLRGATRAVAATSRASGGLPQEDGVRDGYSSSKGLPRTCRHQGMKRGWLGGSWIIVEEPMIRKVILEGSRASWNNRAARGPLVDFWRQEGLRMVAKGWRRMAVVVIGWRTAGPWEYFPMPLAKESSWQNSHTFSVCTMVSKSLMGSD</sequence>
<comment type="caution">
    <text evidence="2">The sequence shown here is derived from an EMBL/GenBank/DDBJ whole genome shotgun (WGS) entry which is preliminary data.</text>
</comment>